<evidence type="ECO:0000259" key="10">
    <source>
        <dbReference type="Pfam" id="PF05127"/>
    </source>
</evidence>
<evidence type="ECO:0000259" key="12">
    <source>
        <dbReference type="Pfam" id="PF13718"/>
    </source>
</evidence>
<reference evidence="13 14" key="1">
    <citation type="submission" date="2021-03" db="EMBL/GenBank/DDBJ databases">
        <title>Genome sequencing of Marinobacter sp. LPB0319.</title>
        <authorList>
            <person name="Kim J."/>
        </authorList>
    </citation>
    <scope>NUCLEOTIDE SEQUENCE [LARGE SCALE GENOMIC DNA]</scope>
    <source>
        <strain evidence="13 14">LPB0319</strain>
    </source>
</reference>
<keyword evidence="8 9" id="KW-0012">Acyltransferase</keyword>
<dbReference type="SUPFAM" id="SSF55729">
    <property type="entry name" value="Acyl-CoA N-acyltransferases (Nat)"/>
    <property type="match status" value="1"/>
</dbReference>
<dbReference type="InterPro" id="IPR024914">
    <property type="entry name" value="tRNA_acetyltr_TmcA"/>
</dbReference>
<dbReference type="Pfam" id="PF08351">
    <property type="entry name" value="TmcA_N"/>
    <property type="match status" value="1"/>
</dbReference>
<dbReference type="Pfam" id="PF05127">
    <property type="entry name" value="NAT10_TcmA_helicase"/>
    <property type="match status" value="1"/>
</dbReference>
<evidence type="ECO:0000256" key="8">
    <source>
        <dbReference type="ARBA" id="ARBA00023315"/>
    </source>
</evidence>
<dbReference type="Proteomes" id="UP000663555">
    <property type="component" value="Chromosome"/>
</dbReference>
<organism evidence="13 14">
    <name type="scientific">Marinobacter salinisoli</name>
    <dbReference type="NCBI Taxonomy" id="2769486"/>
    <lineage>
        <taxon>Bacteria</taxon>
        <taxon>Pseudomonadati</taxon>
        <taxon>Pseudomonadota</taxon>
        <taxon>Gammaproteobacteria</taxon>
        <taxon>Pseudomonadales</taxon>
        <taxon>Marinobacteraceae</taxon>
        <taxon>Marinobacter</taxon>
    </lineage>
</organism>
<evidence type="ECO:0000313" key="14">
    <source>
        <dbReference type="Proteomes" id="UP000663555"/>
    </source>
</evidence>
<dbReference type="Gene3D" id="3.40.50.11040">
    <property type="match status" value="1"/>
</dbReference>
<keyword evidence="4 9" id="KW-0819">tRNA processing</keyword>
<evidence type="ECO:0000313" key="13">
    <source>
        <dbReference type="EMBL" id="QSP95323.1"/>
    </source>
</evidence>
<comment type="similarity">
    <text evidence="9">Belongs to the TmcA family.</text>
</comment>
<keyword evidence="14" id="KW-1185">Reference proteome</keyword>
<keyword evidence="2 9" id="KW-0820">tRNA-binding</keyword>
<feature type="binding site" evidence="9">
    <location>
        <position position="190"/>
    </location>
    <ligand>
        <name>ATP</name>
        <dbReference type="ChEBI" id="CHEBI:30616"/>
    </ligand>
</feature>
<dbReference type="InterPro" id="IPR013562">
    <property type="entry name" value="TmcA/NAT10_N"/>
</dbReference>
<evidence type="ECO:0000256" key="1">
    <source>
        <dbReference type="ARBA" id="ARBA00022490"/>
    </source>
</evidence>
<dbReference type="InterPro" id="IPR007807">
    <property type="entry name" value="TcmA/NAT10_helicase"/>
</dbReference>
<dbReference type="PANTHER" id="PTHR10925">
    <property type="entry name" value="N-ACETYLTRANSFERASE 10"/>
    <property type="match status" value="1"/>
</dbReference>
<comment type="subcellular location">
    <subcellularLocation>
        <location evidence="9">Cytoplasm</location>
    </subcellularLocation>
</comment>
<dbReference type="SUPFAM" id="SSF52540">
    <property type="entry name" value="P-loop containing nucleoside triphosphate hydrolases"/>
    <property type="match status" value="1"/>
</dbReference>
<evidence type="ECO:0000256" key="5">
    <source>
        <dbReference type="ARBA" id="ARBA00022741"/>
    </source>
</evidence>
<dbReference type="Gene3D" id="3.40.50.300">
    <property type="entry name" value="P-loop containing nucleotide triphosphate hydrolases"/>
    <property type="match status" value="1"/>
</dbReference>
<comment type="catalytic activity">
    <reaction evidence="9">
        <text>cytidine(34) in elongator tRNA(Met) + acetyl-CoA + ATP + H2O = N(4)-acetylcytidine(34) in elongator tRNA(Met) + ADP + phosphate + CoA + H(+)</text>
        <dbReference type="Rhea" id="RHEA:43788"/>
        <dbReference type="Rhea" id="RHEA-COMP:10693"/>
        <dbReference type="Rhea" id="RHEA-COMP:10694"/>
        <dbReference type="ChEBI" id="CHEBI:15377"/>
        <dbReference type="ChEBI" id="CHEBI:15378"/>
        <dbReference type="ChEBI" id="CHEBI:30616"/>
        <dbReference type="ChEBI" id="CHEBI:43474"/>
        <dbReference type="ChEBI" id="CHEBI:57287"/>
        <dbReference type="ChEBI" id="CHEBI:57288"/>
        <dbReference type="ChEBI" id="CHEBI:74900"/>
        <dbReference type="ChEBI" id="CHEBI:82748"/>
        <dbReference type="ChEBI" id="CHEBI:456216"/>
        <dbReference type="EC" id="2.3.1.193"/>
    </reaction>
</comment>
<dbReference type="Pfam" id="PF13718">
    <property type="entry name" value="GNAT_acetyltr_2"/>
    <property type="match status" value="1"/>
</dbReference>
<keyword evidence="3 9" id="KW-0808">Transferase</keyword>
<name>A0ABX7MSN7_9GAMM</name>
<dbReference type="Gene3D" id="1.20.120.890">
    <property type="entry name" value="tRNA(Met) cytidine acetyltransferase, tail domain"/>
    <property type="match status" value="1"/>
</dbReference>
<dbReference type="EMBL" id="CP071247">
    <property type="protein sequence ID" value="QSP95323.1"/>
    <property type="molecule type" value="Genomic_DNA"/>
</dbReference>
<dbReference type="HAMAP" id="MF_01886">
    <property type="entry name" value="tRNA_acetyltr_TmcA"/>
    <property type="match status" value="1"/>
</dbReference>
<dbReference type="Gene3D" id="3.40.630.30">
    <property type="match status" value="1"/>
</dbReference>
<accession>A0ABX7MSN7</accession>
<feature type="domain" description="TmcA/NAT10 N-terminal" evidence="11">
    <location>
        <begin position="10"/>
        <end position="163"/>
    </location>
</feature>
<dbReference type="InterPro" id="IPR032672">
    <property type="entry name" value="TmcA/NAT10/Kre33"/>
</dbReference>
<keyword evidence="7 9" id="KW-0694">RNA-binding</keyword>
<comment type="caution">
    <text evidence="9">Lacks conserved residue(s) required for the propagation of feature annotation.</text>
</comment>
<evidence type="ECO:0000256" key="2">
    <source>
        <dbReference type="ARBA" id="ARBA00022555"/>
    </source>
</evidence>
<keyword evidence="1 9" id="KW-0963">Cytoplasm</keyword>
<dbReference type="CDD" id="cd04301">
    <property type="entry name" value="NAT_SF"/>
    <property type="match status" value="1"/>
</dbReference>
<keyword evidence="6 9" id="KW-0067">ATP-binding</keyword>
<evidence type="ECO:0000256" key="3">
    <source>
        <dbReference type="ARBA" id="ARBA00022679"/>
    </source>
</evidence>
<evidence type="ECO:0000256" key="4">
    <source>
        <dbReference type="ARBA" id="ARBA00022694"/>
    </source>
</evidence>
<gene>
    <name evidence="9" type="primary">tmcA</name>
    <name evidence="13" type="ORF">LPB19_02565</name>
</gene>
<feature type="domain" description="TcmA/NAT10 helicase" evidence="10">
    <location>
        <begin position="210"/>
        <end position="378"/>
    </location>
</feature>
<evidence type="ECO:0000259" key="11">
    <source>
        <dbReference type="Pfam" id="PF08351"/>
    </source>
</evidence>
<dbReference type="RefSeq" id="WP_206644563.1">
    <property type="nucleotide sequence ID" value="NZ_CP071247.1"/>
</dbReference>
<feature type="binding site" evidence="9">
    <location>
        <begin position="505"/>
        <end position="507"/>
    </location>
    <ligand>
        <name>acetyl-CoA</name>
        <dbReference type="ChEBI" id="CHEBI:57288"/>
    </ligand>
</feature>
<evidence type="ECO:0000256" key="6">
    <source>
        <dbReference type="ARBA" id="ARBA00022840"/>
    </source>
</evidence>
<feature type="domain" description="N-acetyltransferase" evidence="12">
    <location>
        <begin position="415"/>
        <end position="527"/>
    </location>
</feature>
<keyword evidence="5 9" id="KW-0547">Nucleotide-binding</keyword>
<evidence type="ECO:0000256" key="9">
    <source>
        <dbReference type="HAMAP-Rule" id="MF_01886"/>
    </source>
</evidence>
<protein>
    <recommendedName>
        <fullName evidence="9">tRNA(Met) cytidine acetyltransferase TmcA</fullName>
        <ecNumber evidence="9">2.3.1.193</ecNumber>
    </recommendedName>
</protein>
<evidence type="ECO:0000256" key="7">
    <source>
        <dbReference type="ARBA" id="ARBA00022884"/>
    </source>
</evidence>
<dbReference type="EC" id="2.3.1.193" evidence="9"/>
<sequence length="717" mass="78107">MPHGDQETPALERWSSFQDRLSRRGERRLVLVEGNRAEALAWLADALPLLPRQPGVWIGQAQHCPADYLTALEPARAQEWLGRELSVVAWDGWQGNPPDAIAALSGTLRAGGLFFWLMPPLAQWPDFNDPDYARTGLESGSGHPFAARMARILADDPAVLRVDAGRASEFRLPELAEPESPFAVQTTEDQQALVKRLIECGLGRRRKPLVVTADRGRGKSAALGMAAARLVLQGRQRVLVCAPNPGNVATLLHHARETLADELLEASDHGLTTHAGAQIRFLPTRQLLAEKPEAEVVMVDEAAAIPAPLLKQVLLGWPRVVFSSTVHGYEGSGRGFAIRFRQVLDRETPRWQSVTLKAPVRWSAQDPLEPLIARLFLLAADTGPAQSAADSASAVVIERWSPGSVEETELAVAFGLLVNAHYRTTPADLRQWMDAPDTVSWRASQAGKTVGVLWATVEGGLSADLAEQVTLGKRRPRGHLLAQSLASHSGFPEAASQKCLRVVRIAVSEQVRRQGVGQRLVQAAAQHVGVAGLDSLGTSFGGSADLLTFWQSCGMRLVRVGLTQEASSGEYPVQMLRASSAAGQSLQARLRQRLAEHWLTLVPLAWQQLEPELLAALTGDLPATPQCSADDTRDLSSFAHGHRGFVLTLPVLRKLSLEPGVMALLAGPPDLSLWVAAVLRQRPWAELQRDRLCTGQRDGENRLRALVRLVLEQRPEL</sequence>
<dbReference type="InterPro" id="IPR038321">
    <property type="entry name" value="TmcA_C_sf"/>
</dbReference>
<dbReference type="PANTHER" id="PTHR10925:SF5">
    <property type="entry name" value="RNA CYTIDINE ACETYLTRANSFERASE"/>
    <property type="match status" value="1"/>
</dbReference>
<dbReference type="InterPro" id="IPR027417">
    <property type="entry name" value="P-loop_NTPase"/>
</dbReference>
<comment type="function">
    <text evidence="9">Catalyzes the formation of N(4)-acetylcytidine (ac(4)C) at the wobble position of tRNA(Met), by using acetyl-CoA as an acetyl donor and ATP (or GTP).</text>
</comment>
<dbReference type="InterPro" id="IPR000182">
    <property type="entry name" value="GNAT_dom"/>
</dbReference>
<feature type="binding site" evidence="9">
    <location>
        <position position="361"/>
    </location>
    <ligand>
        <name>ATP</name>
        <dbReference type="ChEBI" id="CHEBI:30616"/>
    </ligand>
</feature>
<proteinExistence type="inferred from homology"/>
<dbReference type="InterPro" id="IPR016181">
    <property type="entry name" value="Acyl_CoA_acyltransferase"/>
</dbReference>